<comment type="caution">
    <text evidence="2">The sequence shown here is derived from an EMBL/GenBank/DDBJ whole genome shotgun (WGS) entry which is preliminary data.</text>
</comment>
<gene>
    <name evidence="2" type="ORF">ACFSM0_09280</name>
</gene>
<evidence type="ECO:0000313" key="3">
    <source>
        <dbReference type="Proteomes" id="UP001597413"/>
    </source>
</evidence>
<dbReference type="Gene3D" id="3.40.50.1240">
    <property type="entry name" value="Phosphoglycerate mutase-like"/>
    <property type="match status" value="1"/>
</dbReference>
<dbReference type="InterPro" id="IPR001345">
    <property type="entry name" value="PG/BPGM_mutase_AS"/>
</dbReference>
<dbReference type="InterPro" id="IPR013078">
    <property type="entry name" value="His_Pase_superF_clade-1"/>
</dbReference>
<dbReference type="RefSeq" id="WP_377389607.1">
    <property type="nucleotide sequence ID" value="NZ_JBHUIX010000009.1"/>
</dbReference>
<protein>
    <submittedName>
        <fullName evidence="2">Histidine phosphatase family protein</fullName>
    </submittedName>
</protein>
<dbReference type="PROSITE" id="PS00175">
    <property type="entry name" value="PG_MUTASE"/>
    <property type="match status" value="1"/>
</dbReference>
<organism evidence="2 3">
    <name type="scientific">Rhodobacter lacus</name>
    <dbReference type="NCBI Taxonomy" id="1641972"/>
    <lineage>
        <taxon>Bacteria</taxon>
        <taxon>Pseudomonadati</taxon>
        <taxon>Pseudomonadota</taxon>
        <taxon>Alphaproteobacteria</taxon>
        <taxon>Rhodobacterales</taxon>
        <taxon>Rhodobacter group</taxon>
        <taxon>Rhodobacter</taxon>
    </lineage>
</organism>
<evidence type="ECO:0000256" key="1">
    <source>
        <dbReference type="ARBA" id="ARBA00022801"/>
    </source>
</evidence>
<keyword evidence="1" id="KW-0378">Hydrolase</keyword>
<sequence>MVDRPALELPPGAFLLMRHGETEANAADIICGQTDLPLSPRGHMQADQAAAFLAHLPLARVLTSPLLRARQSAAPLAARLGLATEAVAGLAERDWGGWEGQPRAILKREATPPGGESLRAFRARIRAALARIDRAEPLILIAHSGTAREIHAVLAPATPHRRLQNAETVLWVPGARGWRCHECFKPAS</sequence>
<dbReference type="InterPro" id="IPR051695">
    <property type="entry name" value="Phosphoglycerate_Mutase"/>
</dbReference>
<name>A0ABW5A8C6_9RHOB</name>
<dbReference type="EMBL" id="JBHUIX010000009">
    <property type="protein sequence ID" value="MFD2174280.1"/>
    <property type="molecule type" value="Genomic_DNA"/>
</dbReference>
<dbReference type="PANTHER" id="PTHR46517:SF1">
    <property type="entry name" value="FRUCTOSE-2,6-BISPHOSPHATASE TIGAR"/>
    <property type="match status" value="1"/>
</dbReference>
<evidence type="ECO:0000313" key="2">
    <source>
        <dbReference type="EMBL" id="MFD2174280.1"/>
    </source>
</evidence>
<dbReference type="PANTHER" id="PTHR46517">
    <property type="entry name" value="FRUCTOSE-2,6-BISPHOSPHATASE TIGAR"/>
    <property type="match status" value="1"/>
</dbReference>
<accession>A0ABW5A8C6</accession>
<reference evidence="3" key="1">
    <citation type="journal article" date="2019" name="Int. J. Syst. Evol. Microbiol.">
        <title>The Global Catalogue of Microorganisms (GCM) 10K type strain sequencing project: providing services to taxonomists for standard genome sequencing and annotation.</title>
        <authorList>
            <consortium name="The Broad Institute Genomics Platform"/>
            <consortium name="The Broad Institute Genome Sequencing Center for Infectious Disease"/>
            <person name="Wu L."/>
            <person name="Ma J."/>
        </authorList>
    </citation>
    <scope>NUCLEOTIDE SEQUENCE [LARGE SCALE GENOMIC DNA]</scope>
    <source>
        <strain evidence="3">CCUG 55131</strain>
    </source>
</reference>
<proteinExistence type="predicted"/>
<dbReference type="InterPro" id="IPR029033">
    <property type="entry name" value="His_PPase_superfam"/>
</dbReference>
<dbReference type="SMART" id="SM00855">
    <property type="entry name" value="PGAM"/>
    <property type="match status" value="1"/>
</dbReference>
<dbReference type="CDD" id="cd07067">
    <property type="entry name" value="HP_PGM_like"/>
    <property type="match status" value="1"/>
</dbReference>
<dbReference type="Proteomes" id="UP001597413">
    <property type="component" value="Unassembled WGS sequence"/>
</dbReference>
<keyword evidence="3" id="KW-1185">Reference proteome</keyword>
<dbReference type="Pfam" id="PF00300">
    <property type="entry name" value="His_Phos_1"/>
    <property type="match status" value="1"/>
</dbReference>
<dbReference type="SUPFAM" id="SSF53254">
    <property type="entry name" value="Phosphoglycerate mutase-like"/>
    <property type="match status" value="1"/>
</dbReference>